<dbReference type="Proteomes" id="UP001293254">
    <property type="component" value="Unassembled WGS sequence"/>
</dbReference>
<reference evidence="1" key="2">
    <citation type="journal article" date="2024" name="Plant">
        <title>Genomic evolution and insights into agronomic trait innovations of Sesamum species.</title>
        <authorList>
            <person name="Miao H."/>
            <person name="Wang L."/>
            <person name="Qu L."/>
            <person name="Liu H."/>
            <person name="Sun Y."/>
            <person name="Le M."/>
            <person name="Wang Q."/>
            <person name="Wei S."/>
            <person name="Zheng Y."/>
            <person name="Lin W."/>
            <person name="Duan Y."/>
            <person name="Cao H."/>
            <person name="Xiong S."/>
            <person name="Wang X."/>
            <person name="Wei L."/>
            <person name="Li C."/>
            <person name="Ma Q."/>
            <person name="Ju M."/>
            <person name="Zhao R."/>
            <person name="Li G."/>
            <person name="Mu C."/>
            <person name="Tian Q."/>
            <person name="Mei H."/>
            <person name="Zhang T."/>
            <person name="Gao T."/>
            <person name="Zhang H."/>
        </authorList>
    </citation>
    <scope>NUCLEOTIDE SEQUENCE</scope>
    <source>
        <strain evidence="1">3651</strain>
    </source>
</reference>
<evidence type="ECO:0000313" key="2">
    <source>
        <dbReference type="Proteomes" id="UP001293254"/>
    </source>
</evidence>
<organism evidence="1 2">
    <name type="scientific">Sesamum alatum</name>
    <dbReference type="NCBI Taxonomy" id="300844"/>
    <lineage>
        <taxon>Eukaryota</taxon>
        <taxon>Viridiplantae</taxon>
        <taxon>Streptophyta</taxon>
        <taxon>Embryophyta</taxon>
        <taxon>Tracheophyta</taxon>
        <taxon>Spermatophyta</taxon>
        <taxon>Magnoliopsida</taxon>
        <taxon>eudicotyledons</taxon>
        <taxon>Gunneridae</taxon>
        <taxon>Pentapetalae</taxon>
        <taxon>asterids</taxon>
        <taxon>lamiids</taxon>
        <taxon>Lamiales</taxon>
        <taxon>Pedaliaceae</taxon>
        <taxon>Sesamum</taxon>
    </lineage>
</organism>
<dbReference type="AlphaFoldDB" id="A0AAE2CGM8"/>
<proteinExistence type="predicted"/>
<comment type="caution">
    <text evidence="1">The sequence shown here is derived from an EMBL/GenBank/DDBJ whole genome shotgun (WGS) entry which is preliminary data.</text>
</comment>
<gene>
    <name evidence="1" type="ORF">Salat_2097900</name>
</gene>
<keyword evidence="2" id="KW-1185">Reference proteome</keyword>
<name>A0AAE2CGM8_9LAMI</name>
<protein>
    <submittedName>
        <fullName evidence="1">Uncharacterized protein</fullName>
    </submittedName>
</protein>
<reference evidence="1" key="1">
    <citation type="submission" date="2020-06" db="EMBL/GenBank/DDBJ databases">
        <authorList>
            <person name="Li T."/>
            <person name="Hu X."/>
            <person name="Zhang T."/>
            <person name="Song X."/>
            <person name="Zhang H."/>
            <person name="Dai N."/>
            <person name="Sheng W."/>
            <person name="Hou X."/>
            <person name="Wei L."/>
        </authorList>
    </citation>
    <scope>NUCLEOTIDE SEQUENCE</scope>
    <source>
        <strain evidence="1">3651</strain>
        <tissue evidence="1">Leaf</tissue>
    </source>
</reference>
<sequence>MFFAIPDGELDRATWCRYGNGMNLSFHTGLSSRSKAVGRWKFLRCACKSEDYGVEEWPETPSQLGRISVVDHFGCPLCCGPWEDIKHALVGCPFAIDKYWKWDGVWLLRMLLPTGTLIVWLGNGLPQAASAELAEALAARKALLHSAEAFADHCQRRLQQPCVSEEDSSPIGTIAKSLANPF</sequence>
<dbReference type="EMBL" id="JACGWO010000008">
    <property type="protein sequence ID" value="KAK4421473.1"/>
    <property type="molecule type" value="Genomic_DNA"/>
</dbReference>
<evidence type="ECO:0000313" key="1">
    <source>
        <dbReference type="EMBL" id="KAK4421473.1"/>
    </source>
</evidence>
<accession>A0AAE2CGM8</accession>